<sequence>MRRHGTHRARRSTRHDNRFPWAAVVLLPVCLAVAAIGGTEPLRGDGNPRPAQWSLTALRVSQAWQWSRGAGVTVAVLDTGADPAHPDLAGAVVPGPDLTGPNLTGRDLAGTYLTGPDLTGAAFAPGRWGKHGSAMASLIAGRGRGTGRLPGVLGVAPEATILSIKVTEESGAPHREAPRTPAAPPAEGRNALADGIRHAADLGARVISMSLGGGHRSAEGSPSEAAAVRYAIARGAVLVASSGNDGANGNRRHYPAAYPGVIAVGAVDEQLRVAPFSNGQDYVSVMAPGTRILAAAGGDSYTVGDGTSSAAALVAGIAALITAEFPALSPAQVREAIEGSATRRPPGPSPPAGIADAGLALRLASHLAEQPLPNRPAA</sequence>
<feature type="compositionally biased region" description="Basic and acidic residues" evidence="6">
    <location>
        <begin position="168"/>
        <end position="178"/>
    </location>
</feature>
<accession>A0A919RJ25</accession>
<evidence type="ECO:0000256" key="1">
    <source>
        <dbReference type="ARBA" id="ARBA00011073"/>
    </source>
</evidence>
<dbReference type="InterPro" id="IPR015500">
    <property type="entry name" value="Peptidase_S8_subtilisin-rel"/>
</dbReference>
<keyword evidence="3 5" id="KW-0378">Hydrolase</keyword>
<keyword evidence="2 5" id="KW-0645">Protease</keyword>
<feature type="region of interest" description="Disordered" evidence="6">
    <location>
        <begin position="168"/>
        <end position="189"/>
    </location>
</feature>
<comment type="similarity">
    <text evidence="1 5">Belongs to the peptidase S8 family.</text>
</comment>
<proteinExistence type="inferred from homology"/>
<evidence type="ECO:0000256" key="5">
    <source>
        <dbReference type="PROSITE-ProRule" id="PRU01240"/>
    </source>
</evidence>
<feature type="active site" description="Charge relay system" evidence="5">
    <location>
        <position position="131"/>
    </location>
</feature>
<name>A0A919RJ25_9ACTN</name>
<organism evidence="8 9">
    <name type="scientific">Sinosporangium siamense</name>
    <dbReference type="NCBI Taxonomy" id="1367973"/>
    <lineage>
        <taxon>Bacteria</taxon>
        <taxon>Bacillati</taxon>
        <taxon>Actinomycetota</taxon>
        <taxon>Actinomycetes</taxon>
        <taxon>Streptosporangiales</taxon>
        <taxon>Streptosporangiaceae</taxon>
        <taxon>Sinosporangium</taxon>
    </lineage>
</organism>
<dbReference type="PANTHER" id="PTHR43806:SF11">
    <property type="entry name" value="CEREVISIN-RELATED"/>
    <property type="match status" value="1"/>
</dbReference>
<evidence type="ECO:0000313" key="8">
    <source>
        <dbReference type="EMBL" id="GII94776.1"/>
    </source>
</evidence>
<dbReference type="Gene3D" id="3.40.50.200">
    <property type="entry name" value="Peptidase S8/S53 domain"/>
    <property type="match status" value="1"/>
</dbReference>
<keyword evidence="9" id="KW-1185">Reference proteome</keyword>
<dbReference type="PRINTS" id="PR00723">
    <property type="entry name" value="SUBTILISIN"/>
</dbReference>
<feature type="active site" description="Charge relay system" evidence="5">
    <location>
        <position position="78"/>
    </location>
</feature>
<keyword evidence="4 5" id="KW-0720">Serine protease</keyword>
<evidence type="ECO:0000259" key="7">
    <source>
        <dbReference type="Pfam" id="PF00082"/>
    </source>
</evidence>
<dbReference type="GO" id="GO:0006508">
    <property type="term" value="P:proteolysis"/>
    <property type="evidence" value="ECO:0007669"/>
    <property type="project" value="UniProtKB-KW"/>
</dbReference>
<dbReference type="SUPFAM" id="SSF52743">
    <property type="entry name" value="Subtilisin-like"/>
    <property type="match status" value="1"/>
</dbReference>
<evidence type="ECO:0000256" key="3">
    <source>
        <dbReference type="ARBA" id="ARBA00022801"/>
    </source>
</evidence>
<dbReference type="EMBL" id="BOOW01000031">
    <property type="protein sequence ID" value="GII94776.1"/>
    <property type="molecule type" value="Genomic_DNA"/>
</dbReference>
<dbReference type="AlphaFoldDB" id="A0A919RJ25"/>
<dbReference type="InterPro" id="IPR036852">
    <property type="entry name" value="Peptidase_S8/S53_dom_sf"/>
</dbReference>
<dbReference type="Proteomes" id="UP000606172">
    <property type="component" value="Unassembled WGS sequence"/>
</dbReference>
<dbReference type="InterPro" id="IPR000209">
    <property type="entry name" value="Peptidase_S8/S53_dom"/>
</dbReference>
<dbReference type="PANTHER" id="PTHR43806">
    <property type="entry name" value="PEPTIDASE S8"/>
    <property type="match status" value="1"/>
</dbReference>
<feature type="active site" description="Charge relay system" evidence="5">
    <location>
        <position position="308"/>
    </location>
</feature>
<dbReference type="InterPro" id="IPR050131">
    <property type="entry name" value="Peptidase_S8_subtilisin-like"/>
</dbReference>
<dbReference type="PROSITE" id="PS51892">
    <property type="entry name" value="SUBTILASE"/>
    <property type="match status" value="1"/>
</dbReference>
<gene>
    <name evidence="8" type="ORF">Ssi02_50070</name>
</gene>
<comment type="caution">
    <text evidence="8">The sequence shown here is derived from an EMBL/GenBank/DDBJ whole genome shotgun (WGS) entry which is preliminary data.</text>
</comment>
<evidence type="ECO:0000256" key="4">
    <source>
        <dbReference type="ARBA" id="ARBA00022825"/>
    </source>
</evidence>
<evidence type="ECO:0000256" key="6">
    <source>
        <dbReference type="SAM" id="MobiDB-lite"/>
    </source>
</evidence>
<protein>
    <submittedName>
        <fullName evidence="8">Type VII secretion-associated serine protease</fullName>
    </submittedName>
</protein>
<reference evidence="8" key="1">
    <citation type="submission" date="2021-01" db="EMBL/GenBank/DDBJ databases">
        <title>Whole genome shotgun sequence of Sinosporangium siamense NBRC 109515.</title>
        <authorList>
            <person name="Komaki H."/>
            <person name="Tamura T."/>
        </authorList>
    </citation>
    <scope>NUCLEOTIDE SEQUENCE</scope>
    <source>
        <strain evidence="8">NBRC 109515</strain>
    </source>
</reference>
<dbReference type="GO" id="GO:0004252">
    <property type="term" value="F:serine-type endopeptidase activity"/>
    <property type="evidence" value="ECO:0007669"/>
    <property type="project" value="UniProtKB-UniRule"/>
</dbReference>
<feature type="domain" description="Peptidase S8/S53" evidence="7">
    <location>
        <begin position="69"/>
        <end position="344"/>
    </location>
</feature>
<evidence type="ECO:0000256" key="2">
    <source>
        <dbReference type="ARBA" id="ARBA00022670"/>
    </source>
</evidence>
<dbReference type="RefSeq" id="WP_380659517.1">
    <property type="nucleotide sequence ID" value="NZ_JBHLZQ010000012.1"/>
</dbReference>
<dbReference type="Pfam" id="PF00082">
    <property type="entry name" value="Peptidase_S8"/>
    <property type="match status" value="1"/>
</dbReference>
<evidence type="ECO:0000313" key="9">
    <source>
        <dbReference type="Proteomes" id="UP000606172"/>
    </source>
</evidence>